<keyword evidence="2 4" id="KW-0238">DNA-binding</keyword>
<evidence type="ECO:0000256" key="2">
    <source>
        <dbReference type="ARBA" id="ARBA00023125"/>
    </source>
</evidence>
<reference evidence="7" key="1">
    <citation type="submission" date="2022-10" db="EMBL/GenBank/DDBJ databases">
        <title>The complete genomes of actinobacterial strains from the NBC collection.</title>
        <authorList>
            <person name="Joergensen T.S."/>
            <person name="Alvarez Arevalo M."/>
            <person name="Sterndorff E.B."/>
            <person name="Faurdal D."/>
            <person name="Vuksanovic O."/>
            <person name="Mourched A.-S."/>
            <person name="Charusanti P."/>
            <person name="Shaw S."/>
            <person name="Blin K."/>
            <person name="Weber T."/>
        </authorList>
    </citation>
    <scope>NUCLEOTIDE SEQUENCE</scope>
    <source>
        <strain evidence="7">NBC_00049</strain>
    </source>
</reference>
<keyword evidence="1" id="KW-0805">Transcription regulation</keyword>
<dbReference type="InterPro" id="IPR009057">
    <property type="entry name" value="Homeodomain-like_sf"/>
</dbReference>
<evidence type="ECO:0000256" key="3">
    <source>
        <dbReference type="ARBA" id="ARBA00023163"/>
    </source>
</evidence>
<evidence type="ECO:0000313" key="7">
    <source>
        <dbReference type="EMBL" id="WTU76849.1"/>
    </source>
</evidence>
<feature type="region of interest" description="Disordered" evidence="5">
    <location>
        <begin position="193"/>
        <end position="213"/>
    </location>
</feature>
<evidence type="ECO:0000256" key="1">
    <source>
        <dbReference type="ARBA" id="ARBA00023015"/>
    </source>
</evidence>
<dbReference type="PROSITE" id="PS50977">
    <property type="entry name" value="HTH_TETR_2"/>
    <property type="match status" value="1"/>
</dbReference>
<proteinExistence type="predicted"/>
<dbReference type="Pfam" id="PF13305">
    <property type="entry name" value="TetR_C_33"/>
    <property type="match status" value="1"/>
</dbReference>
<evidence type="ECO:0000256" key="4">
    <source>
        <dbReference type="PROSITE-ProRule" id="PRU00335"/>
    </source>
</evidence>
<name>A0AAU2JVJ2_9ACTN</name>
<evidence type="ECO:0000259" key="6">
    <source>
        <dbReference type="PROSITE" id="PS50977"/>
    </source>
</evidence>
<dbReference type="SUPFAM" id="SSF48498">
    <property type="entry name" value="Tetracyclin repressor-like, C-terminal domain"/>
    <property type="match status" value="1"/>
</dbReference>
<dbReference type="GO" id="GO:0003677">
    <property type="term" value="F:DNA binding"/>
    <property type="evidence" value="ECO:0007669"/>
    <property type="project" value="UniProtKB-UniRule"/>
</dbReference>
<dbReference type="Gene3D" id="1.10.10.60">
    <property type="entry name" value="Homeodomain-like"/>
    <property type="match status" value="1"/>
</dbReference>
<dbReference type="EMBL" id="CP108264">
    <property type="protein sequence ID" value="WTU76849.1"/>
    <property type="molecule type" value="Genomic_DNA"/>
</dbReference>
<dbReference type="InterPro" id="IPR036271">
    <property type="entry name" value="Tet_transcr_reg_TetR-rel_C_sf"/>
</dbReference>
<gene>
    <name evidence="7" type="ORF">OG327_27915</name>
</gene>
<accession>A0AAU2JVJ2</accession>
<feature type="DNA-binding region" description="H-T-H motif" evidence="4">
    <location>
        <begin position="29"/>
        <end position="48"/>
    </location>
</feature>
<dbReference type="Pfam" id="PF00440">
    <property type="entry name" value="TetR_N"/>
    <property type="match status" value="1"/>
</dbReference>
<dbReference type="SUPFAM" id="SSF46689">
    <property type="entry name" value="Homeodomain-like"/>
    <property type="match status" value="1"/>
</dbReference>
<dbReference type="InterPro" id="IPR025996">
    <property type="entry name" value="MT1864/Rv1816-like_C"/>
</dbReference>
<sequence length="213" mass="22434">MAGRAGLTADRITRAAAELADEGGFDNVTVSALARGFGVKDASLYSHIKNVQDLRARVAVLATAEMADRIGIAVAGRSGKDALAAFADAYRDFAVRHPGRYAATQIQLDPARIAESPGHLRSIELTYGMLRGYGLAEPDLTDAVRLLRSTFHGYSSLEAAGGFGHARDLGASWRRVVDALHVALAAWPAAEPEADVTEADATEADATEGDGTR</sequence>
<dbReference type="Gene3D" id="1.10.357.10">
    <property type="entry name" value="Tetracycline Repressor, domain 2"/>
    <property type="match status" value="1"/>
</dbReference>
<keyword evidence="3" id="KW-0804">Transcription</keyword>
<dbReference type="InterPro" id="IPR001647">
    <property type="entry name" value="HTH_TetR"/>
</dbReference>
<dbReference type="AlphaFoldDB" id="A0AAU2JVJ2"/>
<feature type="domain" description="HTH tetR-type" evidence="6">
    <location>
        <begin position="6"/>
        <end position="66"/>
    </location>
</feature>
<evidence type="ECO:0000256" key="5">
    <source>
        <dbReference type="SAM" id="MobiDB-lite"/>
    </source>
</evidence>
<organism evidence="7">
    <name type="scientific">Streptomyces sp. NBC_00049</name>
    <dbReference type="NCBI Taxonomy" id="2903617"/>
    <lineage>
        <taxon>Bacteria</taxon>
        <taxon>Bacillati</taxon>
        <taxon>Actinomycetota</taxon>
        <taxon>Actinomycetes</taxon>
        <taxon>Kitasatosporales</taxon>
        <taxon>Streptomycetaceae</taxon>
        <taxon>Streptomyces</taxon>
    </lineage>
</organism>
<protein>
    <submittedName>
        <fullName evidence="7">TetR/AcrR family transcriptional regulator</fullName>
    </submittedName>
</protein>